<proteinExistence type="predicted"/>
<feature type="region of interest" description="Disordered" evidence="1">
    <location>
        <begin position="23"/>
        <end position="242"/>
    </location>
</feature>
<feature type="compositionally biased region" description="Basic and acidic residues" evidence="1">
    <location>
        <begin position="210"/>
        <end position="219"/>
    </location>
</feature>
<feature type="compositionally biased region" description="Basic residues" evidence="1">
    <location>
        <begin position="23"/>
        <end position="39"/>
    </location>
</feature>
<sequence>QARHCLSVRRSRPLSRRLVRRARARRGCARRHRLGRGARLRLGGPPPRAGAGRGVHGDDCPAADLGRLPRPGAGARRGAAHARCRRGEGPRREFLHRGRAARDDPDRAGRRGRDSVRRAVPDPRQSSPTAGMAARVPDRGRAGRRGRPRGGVRQLARVERERPKAAPDLRLVADPDDRPGASRLVRDEHRQPGDRALRRGGPPRAGRPACGDRRGDRRLGGPAPPPIGRHIGDYRRGPRRTL</sequence>
<dbReference type="EMBL" id="CADCWM010000725">
    <property type="protein sequence ID" value="CAA9577977.1"/>
    <property type="molecule type" value="Genomic_DNA"/>
</dbReference>
<protein>
    <submittedName>
        <fullName evidence="2">Uncharacterized protein</fullName>
    </submittedName>
</protein>
<dbReference type="AlphaFoldDB" id="A0A6J4VMS9"/>
<organism evidence="2">
    <name type="scientific">uncultured Thermomicrobiales bacterium</name>
    <dbReference type="NCBI Taxonomy" id="1645740"/>
    <lineage>
        <taxon>Bacteria</taxon>
        <taxon>Pseudomonadati</taxon>
        <taxon>Thermomicrobiota</taxon>
        <taxon>Thermomicrobia</taxon>
        <taxon>Thermomicrobiales</taxon>
        <taxon>environmental samples</taxon>
    </lineage>
</organism>
<feature type="compositionally biased region" description="Low complexity" evidence="1">
    <location>
        <begin position="199"/>
        <end position="209"/>
    </location>
</feature>
<reference evidence="2" key="1">
    <citation type="submission" date="2020-02" db="EMBL/GenBank/DDBJ databases">
        <authorList>
            <person name="Meier V. D."/>
        </authorList>
    </citation>
    <scope>NUCLEOTIDE SEQUENCE</scope>
    <source>
        <strain evidence="2">AVDCRST_MAG88</strain>
    </source>
</reference>
<name>A0A6J4VMS9_9BACT</name>
<feature type="compositionally biased region" description="Low complexity" evidence="1">
    <location>
        <begin position="65"/>
        <end position="77"/>
    </location>
</feature>
<gene>
    <name evidence="2" type="ORF">AVDCRST_MAG88-3007</name>
</gene>
<feature type="non-terminal residue" evidence="2">
    <location>
        <position position="242"/>
    </location>
</feature>
<evidence type="ECO:0000256" key="1">
    <source>
        <dbReference type="SAM" id="MobiDB-lite"/>
    </source>
</evidence>
<feature type="compositionally biased region" description="Basic and acidic residues" evidence="1">
    <location>
        <begin position="156"/>
        <end position="197"/>
    </location>
</feature>
<feature type="compositionally biased region" description="Basic and acidic residues" evidence="1">
    <location>
        <begin position="85"/>
        <end position="121"/>
    </location>
</feature>
<accession>A0A6J4VMS9</accession>
<evidence type="ECO:0000313" key="2">
    <source>
        <dbReference type="EMBL" id="CAA9577977.1"/>
    </source>
</evidence>
<feature type="non-terminal residue" evidence="2">
    <location>
        <position position="1"/>
    </location>
</feature>